<dbReference type="Pfam" id="PF13343">
    <property type="entry name" value="SBP_bac_6"/>
    <property type="match status" value="1"/>
</dbReference>
<dbReference type="InterPro" id="IPR026045">
    <property type="entry name" value="Ferric-bd"/>
</dbReference>
<organism evidence="2 3">
    <name type="scientific">Burkholderia pseudomultivorans</name>
    <dbReference type="NCBI Taxonomy" id="1207504"/>
    <lineage>
        <taxon>Bacteria</taxon>
        <taxon>Pseudomonadati</taxon>
        <taxon>Pseudomonadota</taxon>
        <taxon>Betaproteobacteria</taxon>
        <taxon>Burkholderiales</taxon>
        <taxon>Burkholderiaceae</taxon>
        <taxon>Burkholderia</taxon>
        <taxon>Burkholderia cepacia complex</taxon>
    </lineage>
</organism>
<dbReference type="GO" id="GO:0015888">
    <property type="term" value="P:thiamine transport"/>
    <property type="evidence" value="ECO:0007669"/>
    <property type="project" value="TreeGrafter"/>
</dbReference>
<protein>
    <submittedName>
        <fullName evidence="2">Phosphonate ABC transporter substrate-binding protein</fullName>
    </submittedName>
</protein>
<dbReference type="NCBIfam" id="TIGR03261">
    <property type="entry name" value="phnS2"/>
    <property type="match status" value="1"/>
</dbReference>
<dbReference type="GO" id="GO:0030975">
    <property type="term" value="F:thiamine binding"/>
    <property type="evidence" value="ECO:0007669"/>
    <property type="project" value="TreeGrafter"/>
</dbReference>
<dbReference type="PANTHER" id="PTHR30006:SF2">
    <property type="entry name" value="ABC TRANSPORTER SUBSTRATE-BINDING PROTEIN"/>
    <property type="match status" value="1"/>
</dbReference>
<dbReference type="AlphaFoldDB" id="A0A6P2Q0F1"/>
<dbReference type="InterPro" id="IPR017663">
    <property type="entry name" value="ABC_2-AEP-bd"/>
</dbReference>
<dbReference type="Proteomes" id="UP000494162">
    <property type="component" value="Unassembled WGS sequence"/>
</dbReference>
<dbReference type="Gene3D" id="3.40.190.10">
    <property type="entry name" value="Periplasmic binding protein-like II"/>
    <property type="match status" value="2"/>
</dbReference>
<name>A0A6P2Q0F1_9BURK</name>
<dbReference type="SUPFAM" id="SSF53850">
    <property type="entry name" value="Periplasmic binding protein-like II"/>
    <property type="match status" value="1"/>
</dbReference>
<proteinExistence type="predicted"/>
<accession>A0A6P2Q0F1</accession>
<keyword evidence="1" id="KW-0732">Signal</keyword>
<evidence type="ECO:0000313" key="3">
    <source>
        <dbReference type="Proteomes" id="UP000494162"/>
    </source>
</evidence>
<dbReference type="GO" id="GO:0030976">
    <property type="term" value="F:thiamine pyrophosphate binding"/>
    <property type="evidence" value="ECO:0007669"/>
    <property type="project" value="TreeGrafter"/>
</dbReference>
<dbReference type="PIRSF" id="PIRSF002825">
    <property type="entry name" value="CfbpA"/>
    <property type="match status" value="1"/>
</dbReference>
<dbReference type="CDD" id="cd13544">
    <property type="entry name" value="PBP2_Fbp_like_1"/>
    <property type="match status" value="1"/>
</dbReference>
<gene>
    <name evidence="2" type="ORF">BPS26883_05561</name>
</gene>
<evidence type="ECO:0000313" key="2">
    <source>
        <dbReference type="EMBL" id="VWC15143.1"/>
    </source>
</evidence>
<dbReference type="EMBL" id="CABVPP010000059">
    <property type="protein sequence ID" value="VWC15143.1"/>
    <property type="molecule type" value="Genomic_DNA"/>
</dbReference>
<dbReference type="GO" id="GO:0030288">
    <property type="term" value="C:outer membrane-bounded periplasmic space"/>
    <property type="evidence" value="ECO:0007669"/>
    <property type="project" value="TreeGrafter"/>
</dbReference>
<dbReference type="PANTHER" id="PTHR30006">
    <property type="entry name" value="THIAMINE-BINDING PERIPLASMIC PROTEIN-RELATED"/>
    <property type="match status" value="1"/>
</dbReference>
<reference evidence="2 3" key="1">
    <citation type="submission" date="2019-09" db="EMBL/GenBank/DDBJ databases">
        <authorList>
            <person name="Depoorter E."/>
        </authorList>
    </citation>
    <scope>NUCLEOTIDE SEQUENCE [LARGE SCALE GENOMIC DNA]</scope>
    <source>
        <strain evidence="2">LMG 26883</strain>
    </source>
</reference>
<evidence type="ECO:0000256" key="1">
    <source>
        <dbReference type="ARBA" id="ARBA00022729"/>
    </source>
</evidence>
<sequence length="376" mass="40953">MFQGSRGLVSTYPPRAAASQSRGLKMNEMPVSKRFNGWAAGAARVALAAAVALGAAQAAHAKTSLLVYTALEDEAMKPYKDAFEKANPDIEIRWVRDSTGSVTAKLLAEKNNPRADVVLGLAASSLTLLDLQGMLMPYAPKGFDQLTRKYSDANTPPHWVGMDVWGATICYNRVVGQAKGIPKPTSWEDLTKPVYKGAIVMPSPVSSGTGYLDVTAWLQTFGEDKGWKFMDALDKNVAQYVHSGSKPCTLAGTGEFPVGISFEFRGHELQAQGAPIDLVFPKEGLGWDMEGTAVMKTTRQPEAAKKLADFMASKEANEITARWWAIVAYPGVARKLAGIPDNYADLLVKNDFVWSAKNRLSILDTWQKRYGAKTQQ</sequence>